<dbReference type="GO" id="GO:0032991">
    <property type="term" value="C:protein-containing complex"/>
    <property type="evidence" value="ECO:0007669"/>
    <property type="project" value="TreeGrafter"/>
</dbReference>
<dbReference type="PROSITE" id="PS01186">
    <property type="entry name" value="EGF_2"/>
    <property type="match status" value="3"/>
</dbReference>
<keyword evidence="2 6" id="KW-0732">Signal</keyword>
<dbReference type="GO" id="GO:0045197">
    <property type="term" value="P:establishment or maintenance of epithelial cell apical/basal polarity"/>
    <property type="evidence" value="ECO:0007669"/>
    <property type="project" value="TreeGrafter"/>
</dbReference>
<dbReference type="InterPro" id="IPR000742">
    <property type="entry name" value="EGF"/>
</dbReference>
<reference evidence="8" key="2">
    <citation type="submission" date="2012-01" db="EMBL/GenBank/DDBJ databases">
        <authorList>
            <person name="Ching A.T.C."/>
            <person name="Junqueira-de-Azevedo I.L.M."/>
        </authorList>
    </citation>
    <scope>NUCLEOTIDE SEQUENCE</scope>
    <source>
        <strain evidence="8">TSTR0009C</strain>
        <tissue evidence="8">Venom gland</tissue>
    </source>
</reference>
<dbReference type="PANTHER" id="PTHR24049:SF22">
    <property type="entry name" value="DROSOPHILA CRUMBS HOMOLOG"/>
    <property type="match status" value="1"/>
</dbReference>
<evidence type="ECO:0000256" key="6">
    <source>
        <dbReference type="SAM" id="SignalP"/>
    </source>
</evidence>
<evidence type="ECO:0000313" key="8">
    <source>
        <dbReference type="EMBL" id="AEY69046.1"/>
    </source>
</evidence>
<feature type="chain" id="PRO_5003561825" evidence="6">
    <location>
        <begin position="26"/>
        <end position="265"/>
    </location>
</feature>
<protein>
    <submittedName>
        <fullName evidence="8">EGF repeat-containing protein</fullName>
    </submittedName>
</protein>
<evidence type="ECO:0000256" key="5">
    <source>
        <dbReference type="PROSITE-ProRule" id="PRU00076"/>
    </source>
</evidence>
<keyword evidence="4 5" id="KW-1015">Disulfide bond</keyword>
<feature type="domain" description="EGF-like" evidence="7">
    <location>
        <begin position="194"/>
        <end position="236"/>
    </location>
</feature>
<feature type="domain" description="EGF-like" evidence="7">
    <location>
        <begin position="67"/>
        <end position="106"/>
    </location>
</feature>
<evidence type="ECO:0000259" key="7">
    <source>
        <dbReference type="PROSITE" id="PS50026"/>
    </source>
</evidence>
<feature type="disulfide bond" evidence="5">
    <location>
        <begin position="141"/>
        <end position="150"/>
    </location>
</feature>
<feature type="domain" description="EGF-like" evidence="7">
    <location>
        <begin position="109"/>
        <end position="151"/>
    </location>
</feature>
<reference evidence="8" key="1">
    <citation type="journal article" date="2012" name="J. Proteome Res.">
        <title>Venomics profiling of Thamnodynastes strigatus unveils matrix metalloproteinases and other novel proteins recruited to the toxin arsenal of rear-fanged snakes.</title>
        <authorList>
            <person name="Ching A.T."/>
            <person name="Paes Leme A.F."/>
            <person name="Zelanis A."/>
            <person name="Rocha M.M."/>
            <person name="Furtado Mde F."/>
            <person name="Silva D.A."/>
            <person name="Trugilho M.R."/>
            <person name="da Rocha S.L."/>
            <person name="Perales J."/>
            <person name="Ho P.L."/>
            <person name="Serrano S.M."/>
            <person name="Junqueira-de-Azevedo I.L."/>
        </authorList>
    </citation>
    <scope>NUCLEOTIDE SEQUENCE</scope>
    <source>
        <strain evidence="8">TSTR0009C</strain>
        <tissue evidence="8">Venom gland</tissue>
    </source>
</reference>
<dbReference type="AlphaFoldDB" id="H2FLD6"/>
<dbReference type="EMBL" id="JQ413307">
    <property type="protein sequence ID" value="AEY69046.1"/>
    <property type="molecule type" value="mRNA"/>
</dbReference>
<dbReference type="PRINTS" id="PR00010">
    <property type="entry name" value="EGFBLOOD"/>
</dbReference>
<feature type="signal peptide" evidence="6">
    <location>
        <begin position="1"/>
        <end position="25"/>
    </location>
</feature>
<sequence>MERSSAWGLLLGLWIAFSAFRGTRGDFCDVNLCQNGGTCLKITGEPGTTFFCLCEDGFIGPTCSEIEKGPCSLNPCKNKGKCEVIHSRGDDPDEYSCLCRRGYHGKNCDYSVCFSNPCKNEGECEVIPARGDANDEYRCICRPGYNGKNCENGDFCDVNLCENGGTCFKTPDDPTSFFCLCKYRYFGTTCHEYDKGPCLSDPCKNEGECEVIPGWGDLPDEYRCICRPGYNGKNCENGFTRARKQQKQRGIVNKTWKTSDFFAKS</sequence>
<feature type="disulfide bond" evidence="5">
    <location>
        <begin position="226"/>
        <end position="235"/>
    </location>
</feature>
<organism evidence="8">
    <name type="scientific">Mesotes strigatus</name>
    <name type="common">Coastal house snake</name>
    <dbReference type="NCBI Taxonomy" id="3148976"/>
    <lineage>
        <taxon>Eukaryota</taxon>
        <taxon>Metazoa</taxon>
        <taxon>Chordata</taxon>
        <taxon>Craniata</taxon>
        <taxon>Vertebrata</taxon>
        <taxon>Euteleostomi</taxon>
        <taxon>Lepidosauria</taxon>
        <taxon>Squamata</taxon>
        <taxon>Bifurcata</taxon>
        <taxon>Unidentata</taxon>
        <taxon>Episquamata</taxon>
        <taxon>Toxicofera</taxon>
        <taxon>Serpentes</taxon>
        <taxon>Colubroidea</taxon>
        <taxon>Colubridae</taxon>
        <taxon>Mesotes</taxon>
    </lineage>
</organism>
<comment type="caution">
    <text evidence="5">Lacks conserved residue(s) required for the propagation of feature annotation.</text>
</comment>
<dbReference type="PROSITE" id="PS50026">
    <property type="entry name" value="EGF_3"/>
    <property type="match status" value="5"/>
</dbReference>
<dbReference type="CDD" id="cd00054">
    <property type="entry name" value="EGF_CA"/>
    <property type="match status" value="1"/>
</dbReference>
<dbReference type="Gene3D" id="2.10.25.10">
    <property type="entry name" value="Laminin"/>
    <property type="match status" value="5"/>
</dbReference>
<evidence type="ECO:0000256" key="4">
    <source>
        <dbReference type="ARBA" id="ARBA00023157"/>
    </source>
</evidence>
<accession>H2FLD6</accession>
<feature type="domain" description="EGF-like" evidence="7">
    <location>
        <begin position="24"/>
        <end position="64"/>
    </location>
</feature>
<dbReference type="SMART" id="SM00181">
    <property type="entry name" value="EGF"/>
    <property type="match status" value="5"/>
</dbReference>
<keyword evidence="1 5" id="KW-0245">EGF-like domain</keyword>
<dbReference type="GO" id="GO:0005886">
    <property type="term" value="C:plasma membrane"/>
    <property type="evidence" value="ECO:0007669"/>
    <property type="project" value="TreeGrafter"/>
</dbReference>
<evidence type="ECO:0000256" key="3">
    <source>
        <dbReference type="ARBA" id="ARBA00022737"/>
    </source>
</evidence>
<evidence type="ECO:0000256" key="2">
    <source>
        <dbReference type="ARBA" id="ARBA00022729"/>
    </source>
</evidence>
<dbReference type="SUPFAM" id="SSF57196">
    <property type="entry name" value="EGF/Laminin"/>
    <property type="match status" value="5"/>
</dbReference>
<dbReference type="GO" id="GO:0007157">
    <property type="term" value="P:heterophilic cell-cell adhesion via plasma membrane cell adhesion molecules"/>
    <property type="evidence" value="ECO:0007669"/>
    <property type="project" value="TreeGrafter"/>
</dbReference>
<evidence type="ECO:0000256" key="1">
    <source>
        <dbReference type="ARBA" id="ARBA00022536"/>
    </source>
</evidence>
<proteinExistence type="evidence at transcript level"/>
<dbReference type="InterPro" id="IPR051022">
    <property type="entry name" value="Notch_Cell-Fate_Det"/>
</dbReference>
<feature type="disulfide bond" evidence="5">
    <location>
        <begin position="181"/>
        <end position="190"/>
    </location>
</feature>
<feature type="disulfide bond" evidence="5">
    <location>
        <begin position="54"/>
        <end position="63"/>
    </location>
</feature>
<feature type="domain" description="EGF-like" evidence="7">
    <location>
        <begin position="152"/>
        <end position="191"/>
    </location>
</feature>
<dbReference type="Pfam" id="PF00008">
    <property type="entry name" value="EGF"/>
    <property type="match status" value="4"/>
</dbReference>
<name>H2FLD6_9SAUR</name>
<dbReference type="PANTHER" id="PTHR24049">
    <property type="entry name" value="CRUMBS FAMILY MEMBER"/>
    <property type="match status" value="1"/>
</dbReference>
<keyword evidence="3" id="KW-0677">Repeat</keyword>
<dbReference type="PROSITE" id="PS00022">
    <property type="entry name" value="EGF_1"/>
    <property type="match status" value="4"/>
</dbReference>